<accession>A0AA35CNV1</accession>
<organism evidence="1 2">
    <name type="scientific">Caldinitratiruptor microaerophilus</name>
    <dbReference type="NCBI Taxonomy" id="671077"/>
    <lineage>
        <taxon>Bacteria</taxon>
        <taxon>Bacillati</taxon>
        <taxon>Bacillota</taxon>
        <taxon>Clostridia</taxon>
        <taxon>Eubacteriales</taxon>
        <taxon>Symbiobacteriaceae</taxon>
        <taxon>Caldinitratiruptor</taxon>
    </lineage>
</organism>
<evidence type="ECO:0000313" key="1">
    <source>
        <dbReference type="EMBL" id="BDG61918.1"/>
    </source>
</evidence>
<proteinExistence type="predicted"/>
<dbReference type="AlphaFoldDB" id="A0AA35CNV1"/>
<dbReference type="Proteomes" id="UP001163687">
    <property type="component" value="Chromosome"/>
</dbReference>
<evidence type="ECO:0000313" key="2">
    <source>
        <dbReference type="Proteomes" id="UP001163687"/>
    </source>
</evidence>
<dbReference type="KEGG" id="cmic:caldi_30080"/>
<dbReference type="EMBL" id="AP025628">
    <property type="protein sequence ID" value="BDG61918.1"/>
    <property type="molecule type" value="Genomic_DNA"/>
</dbReference>
<reference evidence="1" key="1">
    <citation type="submission" date="2022-03" db="EMBL/GenBank/DDBJ databases">
        <title>Complete genome sequence of Caldinitratiruptor microaerophilus.</title>
        <authorList>
            <person name="Mukaiyama R."/>
            <person name="Nishiyama T."/>
            <person name="Ueda K."/>
        </authorList>
    </citation>
    <scope>NUCLEOTIDE SEQUENCE</scope>
    <source>
        <strain evidence="1">JCM 16183</strain>
    </source>
</reference>
<gene>
    <name evidence="1" type="ORF">caldi_30080</name>
</gene>
<keyword evidence="2" id="KW-1185">Reference proteome</keyword>
<protein>
    <submittedName>
        <fullName evidence="1">Uncharacterized protein</fullName>
    </submittedName>
</protein>
<name>A0AA35CNV1_9FIRM</name>
<sequence length="182" mass="21026">MDAPAPWERQPGEPARAYTNFCLYRDLLPAERSLRKVAERVAESSSKPRRVSAVVRQLQRWSSRWRWVERAAAWDAELDRRRREAMLKEARETQERHLRMARAMLTIVARRLQQIDPAELTPKDAARWVQVAAELERLALEQPTAVLEHRGTPAEQWINAILEVWRRRQAGGEGGSGADRSA</sequence>